<feature type="domain" description="EAL" evidence="4">
    <location>
        <begin position="719"/>
        <end position="973"/>
    </location>
</feature>
<protein>
    <submittedName>
        <fullName evidence="6">EAL domain-containing protein</fullName>
    </submittedName>
</protein>
<evidence type="ECO:0000259" key="5">
    <source>
        <dbReference type="PROSITE" id="PS50887"/>
    </source>
</evidence>
<dbReference type="Pfam" id="PF00563">
    <property type="entry name" value="EAL"/>
    <property type="match status" value="1"/>
</dbReference>
<keyword evidence="1" id="KW-0472">Membrane</keyword>
<dbReference type="PANTHER" id="PTHR44757:SF2">
    <property type="entry name" value="BIOFILM ARCHITECTURE MAINTENANCE PROTEIN MBAA"/>
    <property type="match status" value="1"/>
</dbReference>
<dbReference type="InterPro" id="IPR000160">
    <property type="entry name" value="GGDEF_dom"/>
</dbReference>
<dbReference type="PROSITE" id="PS50112">
    <property type="entry name" value="PAS"/>
    <property type="match status" value="1"/>
</dbReference>
<dbReference type="SUPFAM" id="SSF55785">
    <property type="entry name" value="PYP-like sensor domain (PAS domain)"/>
    <property type="match status" value="1"/>
</dbReference>
<feature type="transmembrane region" description="Helical" evidence="1">
    <location>
        <begin position="20"/>
        <end position="40"/>
    </location>
</feature>
<feature type="transmembrane region" description="Helical" evidence="1">
    <location>
        <begin position="298"/>
        <end position="315"/>
    </location>
</feature>
<dbReference type="Gene3D" id="3.30.450.20">
    <property type="entry name" value="PAS domain"/>
    <property type="match status" value="1"/>
</dbReference>
<dbReference type="InterPro" id="IPR000700">
    <property type="entry name" value="PAS-assoc_C"/>
</dbReference>
<feature type="transmembrane region" description="Helical" evidence="1">
    <location>
        <begin position="383"/>
        <end position="404"/>
    </location>
</feature>
<dbReference type="NCBIfam" id="TIGR00229">
    <property type="entry name" value="sensory_box"/>
    <property type="match status" value="1"/>
</dbReference>
<dbReference type="InterPro" id="IPR035919">
    <property type="entry name" value="EAL_sf"/>
</dbReference>
<dbReference type="Pfam" id="PF07695">
    <property type="entry name" value="7TMR-DISM_7TM"/>
    <property type="match status" value="1"/>
</dbReference>
<dbReference type="SMART" id="SM00267">
    <property type="entry name" value="GGDEF"/>
    <property type="match status" value="1"/>
</dbReference>
<dbReference type="PROSITE" id="PS50883">
    <property type="entry name" value="EAL"/>
    <property type="match status" value="1"/>
</dbReference>
<feature type="transmembrane region" description="Helical" evidence="1">
    <location>
        <begin position="203"/>
        <end position="225"/>
    </location>
</feature>
<evidence type="ECO:0000259" key="4">
    <source>
        <dbReference type="PROSITE" id="PS50883"/>
    </source>
</evidence>
<feature type="domain" description="PAS" evidence="2">
    <location>
        <begin position="416"/>
        <end position="488"/>
    </location>
</feature>
<feature type="transmembrane region" description="Helical" evidence="1">
    <location>
        <begin position="350"/>
        <end position="371"/>
    </location>
</feature>
<evidence type="ECO:0000259" key="2">
    <source>
        <dbReference type="PROSITE" id="PS50112"/>
    </source>
</evidence>
<feature type="transmembrane region" description="Helical" evidence="1">
    <location>
        <begin position="231"/>
        <end position="253"/>
    </location>
</feature>
<dbReference type="InterPro" id="IPR000014">
    <property type="entry name" value="PAS"/>
</dbReference>
<dbReference type="PROSITE" id="PS50887">
    <property type="entry name" value="GGDEF"/>
    <property type="match status" value="1"/>
</dbReference>
<dbReference type="Proteomes" id="UP000631694">
    <property type="component" value="Unassembled WGS sequence"/>
</dbReference>
<dbReference type="Pfam" id="PF08447">
    <property type="entry name" value="PAS_3"/>
    <property type="match status" value="1"/>
</dbReference>
<dbReference type="EMBL" id="JADZLT010000050">
    <property type="protein sequence ID" value="MBH0238176.1"/>
    <property type="molecule type" value="Genomic_DNA"/>
</dbReference>
<dbReference type="Pfam" id="PF00990">
    <property type="entry name" value="GGDEF"/>
    <property type="match status" value="1"/>
</dbReference>
<dbReference type="Gene3D" id="3.20.20.450">
    <property type="entry name" value="EAL domain"/>
    <property type="match status" value="1"/>
</dbReference>
<sequence length="978" mass="107102">MADGDIRDGGTRGRRSAPAALLGLVLALFVALVSAIAAAVPAAAMEPIAVPTDIDALELTRAVEFYREGSDRIQVSTAPGPDGIVRRIEVRARGAETAPTWAVFALANNTDEQLDRLVVAPHFRLSGSGLIWPDLGASRIAAITPSQGFAPERQTSPDADVFLITLDPGTVVTFVAELRTEQLPQITLWTPNAYKDNVNSYTLYRGIVLGISGLLALFLTILFVVKGSMMFPATAALAWTVLAYLCIDFGFWNKVFNVQLGNDQIYRAGSEVMIAVTLVIFLYAYLNLNRWHFRYSQVVLITLTVLGALLAVAFYDPSIASGIARMALAVLGVLGLLLIVGLAFHGYDRAIMLIPTWLIFIAWLVGTGLTVSGELANDIVQPALSGGLVLLVLLLGFTVMQHAFAGGPIADGLINDAERRALALTGAGDVIWDWDVARDRIYTSAEAEVSLGLKRGTLEGPARDWLEILHPQDRDRFRATLDAVVEQRRGRIGQSFRLRAQDGHYLWFRLRARPILGGDGEVIRCVGTLLDITDAKTAQERLLHDAVHDNLTGLPNRELFLDRLGAAMTRAQLDGSPRAAVFLIDIDRFRQVNESLGLAVGDSILLTVARRLGRLLQPIDSLARIDGDHFGIILLSEQTPDRVAAFADAVRRAIRAAIAFHEQEVFLTSSIGIAMHDRESRDPLEFLKDAEIATAYAKRLGGDRIETFRPSLRSGANDAFTLESDLRRALEREEMQVFYQPIVRIETREIAGFEALLRWDHPKRGRISPLDFIPAAERSGLIVQLGLFALDRAARQLGQWQQSLPGGEALFMSVNVSSRQLLRHDLLNDVKGVLSRTSLAKGSLKLELTESLVMENPEFAAQMLARLRELGAGISLDDFGTGYSSLSYLQRLPIDTLKIDQSFLKGGGRNRMTILRAIVALAHDLGLEIVAEGAESEDDATELTNLGCDYVQGYFFGAPMSADDVRKQFEKKPAKARA</sequence>
<dbReference type="SUPFAM" id="SSF55073">
    <property type="entry name" value="Nucleotide cyclase"/>
    <property type="match status" value="1"/>
</dbReference>
<dbReference type="CDD" id="cd00130">
    <property type="entry name" value="PAS"/>
    <property type="match status" value="1"/>
</dbReference>
<dbReference type="PANTHER" id="PTHR44757">
    <property type="entry name" value="DIGUANYLATE CYCLASE DGCP"/>
    <property type="match status" value="1"/>
</dbReference>
<dbReference type="InterPro" id="IPR052155">
    <property type="entry name" value="Biofilm_reg_signaling"/>
</dbReference>
<feature type="transmembrane region" description="Helical" evidence="1">
    <location>
        <begin position="265"/>
        <end position="286"/>
    </location>
</feature>
<name>A0A931I3E8_9HYPH</name>
<dbReference type="PROSITE" id="PS50113">
    <property type="entry name" value="PAC"/>
    <property type="match status" value="1"/>
</dbReference>
<dbReference type="InterPro" id="IPR001633">
    <property type="entry name" value="EAL_dom"/>
</dbReference>
<dbReference type="InterPro" id="IPR011623">
    <property type="entry name" value="7TMR_DISM_rcpt_extracell_dom1"/>
</dbReference>
<dbReference type="NCBIfam" id="TIGR00254">
    <property type="entry name" value="GGDEF"/>
    <property type="match status" value="1"/>
</dbReference>
<dbReference type="SMART" id="SM00086">
    <property type="entry name" value="PAC"/>
    <property type="match status" value="1"/>
</dbReference>
<reference evidence="6" key="1">
    <citation type="submission" date="2020-12" db="EMBL/GenBank/DDBJ databases">
        <title>Methylobrevis albus sp. nov., isolated from fresh water lack sediment.</title>
        <authorList>
            <person name="Zou Q."/>
        </authorList>
    </citation>
    <scope>NUCLEOTIDE SEQUENCE</scope>
    <source>
        <strain evidence="6">L22</strain>
    </source>
</reference>
<feature type="domain" description="GGDEF" evidence="5">
    <location>
        <begin position="577"/>
        <end position="710"/>
    </location>
</feature>
<dbReference type="InterPro" id="IPR029787">
    <property type="entry name" value="Nucleotide_cyclase"/>
</dbReference>
<dbReference type="InterPro" id="IPR043128">
    <property type="entry name" value="Rev_trsase/Diguanyl_cyclase"/>
</dbReference>
<keyword evidence="1" id="KW-1133">Transmembrane helix</keyword>
<feature type="transmembrane region" description="Helical" evidence="1">
    <location>
        <begin position="327"/>
        <end position="344"/>
    </location>
</feature>
<accession>A0A931I3E8</accession>
<proteinExistence type="predicted"/>
<dbReference type="CDD" id="cd01949">
    <property type="entry name" value="GGDEF"/>
    <property type="match status" value="1"/>
</dbReference>
<dbReference type="AlphaFoldDB" id="A0A931I3E8"/>
<dbReference type="InterPro" id="IPR013655">
    <property type="entry name" value="PAS_fold_3"/>
</dbReference>
<keyword evidence="7" id="KW-1185">Reference proteome</keyword>
<comment type="caution">
    <text evidence="6">The sequence shown here is derived from an EMBL/GenBank/DDBJ whole genome shotgun (WGS) entry which is preliminary data.</text>
</comment>
<organism evidence="6 7">
    <name type="scientific">Methylobrevis albus</name>
    <dbReference type="NCBI Taxonomy" id="2793297"/>
    <lineage>
        <taxon>Bacteria</taxon>
        <taxon>Pseudomonadati</taxon>
        <taxon>Pseudomonadota</taxon>
        <taxon>Alphaproteobacteria</taxon>
        <taxon>Hyphomicrobiales</taxon>
        <taxon>Pleomorphomonadaceae</taxon>
        <taxon>Methylobrevis</taxon>
    </lineage>
</organism>
<keyword evidence="1" id="KW-0812">Transmembrane</keyword>
<evidence type="ECO:0000259" key="3">
    <source>
        <dbReference type="PROSITE" id="PS50113"/>
    </source>
</evidence>
<dbReference type="InterPro" id="IPR001610">
    <property type="entry name" value="PAC"/>
</dbReference>
<dbReference type="SMART" id="SM00052">
    <property type="entry name" value="EAL"/>
    <property type="match status" value="1"/>
</dbReference>
<gene>
    <name evidence="6" type="ORF">I5731_10110</name>
</gene>
<evidence type="ECO:0000256" key="1">
    <source>
        <dbReference type="SAM" id="Phobius"/>
    </source>
</evidence>
<dbReference type="SUPFAM" id="SSF141868">
    <property type="entry name" value="EAL domain-like"/>
    <property type="match status" value="1"/>
</dbReference>
<dbReference type="CDD" id="cd01948">
    <property type="entry name" value="EAL"/>
    <property type="match status" value="1"/>
</dbReference>
<dbReference type="Gene3D" id="3.30.70.270">
    <property type="match status" value="1"/>
</dbReference>
<feature type="domain" description="PAC" evidence="3">
    <location>
        <begin position="492"/>
        <end position="544"/>
    </location>
</feature>
<dbReference type="InterPro" id="IPR035965">
    <property type="entry name" value="PAS-like_dom_sf"/>
</dbReference>
<evidence type="ECO:0000313" key="6">
    <source>
        <dbReference type="EMBL" id="MBH0238176.1"/>
    </source>
</evidence>
<evidence type="ECO:0000313" key="7">
    <source>
        <dbReference type="Proteomes" id="UP000631694"/>
    </source>
</evidence>